<accession>A0A7S4GFR9</accession>
<protein>
    <submittedName>
        <fullName evidence="3">Uncharacterized protein</fullName>
    </submittedName>
</protein>
<evidence type="ECO:0000256" key="2">
    <source>
        <dbReference type="SAM" id="MobiDB-lite"/>
    </source>
</evidence>
<feature type="compositionally biased region" description="Basic and acidic residues" evidence="2">
    <location>
        <begin position="259"/>
        <end position="270"/>
    </location>
</feature>
<feature type="coiled-coil region" evidence="1">
    <location>
        <begin position="101"/>
        <end position="128"/>
    </location>
</feature>
<reference evidence="3" key="1">
    <citation type="submission" date="2021-01" db="EMBL/GenBank/DDBJ databases">
        <authorList>
            <person name="Corre E."/>
            <person name="Pelletier E."/>
            <person name="Niang G."/>
            <person name="Scheremetjew M."/>
            <person name="Finn R."/>
            <person name="Kale V."/>
            <person name="Holt S."/>
            <person name="Cochrane G."/>
            <person name="Meng A."/>
            <person name="Brown T."/>
            <person name="Cohen L."/>
        </authorList>
    </citation>
    <scope>NUCLEOTIDE SEQUENCE</scope>
    <source>
        <strain evidence="3">CCMP1594</strain>
    </source>
</reference>
<name>A0A7S4GFR9_9EUGL</name>
<evidence type="ECO:0000313" key="3">
    <source>
        <dbReference type="EMBL" id="CAE0835361.1"/>
    </source>
</evidence>
<proteinExistence type="predicted"/>
<organism evidence="3">
    <name type="scientific">Eutreptiella gymnastica</name>
    <dbReference type="NCBI Taxonomy" id="73025"/>
    <lineage>
        <taxon>Eukaryota</taxon>
        <taxon>Discoba</taxon>
        <taxon>Euglenozoa</taxon>
        <taxon>Euglenida</taxon>
        <taxon>Spirocuta</taxon>
        <taxon>Euglenophyceae</taxon>
        <taxon>Eutreptiales</taxon>
        <taxon>Eutreptiaceae</taxon>
        <taxon>Eutreptiella</taxon>
    </lineage>
</organism>
<evidence type="ECO:0000256" key="1">
    <source>
        <dbReference type="SAM" id="Coils"/>
    </source>
</evidence>
<gene>
    <name evidence="3" type="ORF">EGYM00163_LOCUS46710</name>
</gene>
<sequence length="325" mass="38196">MLTDDIALCHAPRDRSALEATLKEMETQRLALVDSQEYDKAKTLRHTYLQTIEEEEQQVIAKELTRQQMEAVRLTKASQMMVEAHQSKWKEIWAEGEKRWAKKLEEQEEKHELELEQLQVEFDRREALKKNNYSMQVRDMLLVEQKLLEGHNYEEAAAIRSRVKHKEAEERRGFEINRQKRKEEAIQRLQKAQEGQARQLKAHVRNEQILMERKRNKDLLNLTQLLANKKNDMHHAHCIEIQQAKAAKVSCSEAQAKREAKLKEERERRGMPHGIAPGKAATYRGSQTLLRLQRNKPLSETQSYDPENLPQPADLTQVNMLYTYT</sequence>
<dbReference type="AlphaFoldDB" id="A0A7S4GFR9"/>
<feature type="region of interest" description="Disordered" evidence="2">
    <location>
        <begin position="259"/>
        <end position="285"/>
    </location>
</feature>
<dbReference type="EMBL" id="HBJA01135789">
    <property type="protein sequence ID" value="CAE0835361.1"/>
    <property type="molecule type" value="Transcribed_RNA"/>
</dbReference>
<keyword evidence="1" id="KW-0175">Coiled coil</keyword>